<dbReference type="Proteomes" id="UP000887579">
    <property type="component" value="Unplaced"/>
</dbReference>
<evidence type="ECO:0000313" key="1">
    <source>
        <dbReference type="Proteomes" id="UP000887579"/>
    </source>
</evidence>
<protein>
    <submittedName>
        <fullName evidence="2">Uncharacterized protein</fullName>
    </submittedName>
</protein>
<accession>A0AC34GWG1</accession>
<name>A0AC34GWG1_9BILA</name>
<organism evidence="1 2">
    <name type="scientific">Panagrolaimus sp. ES5</name>
    <dbReference type="NCBI Taxonomy" id="591445"/>
    <lineage>
        <taxon>Eukaryota</taxon>
        <taxon>Metazoa</taxon>
        <taxon>Ecdysozoa</taxon>
        <taxon>Nematoda</taxon>
        <taxon>Chromadorea</taxon>
        <taxon>Rhabditida</taxon>
        <taxon>Tylenchina</taxon>
        <taxon>Panagrolaimomorpha</taxon>
        <taxon>Panagrolaimoidea</taxon>
        <taxon>Panagrolaimidae</taxon>
        <taxon>Panagrolaimus</taxon>
    </lineage>
</organism>
<reference evidence="2" key="1">
    <citation type="submission" date="2022-11" db="UniProtKB">
        <authorList>
            <consortium name="WormBaseParasite"/>
        </authorList>
    </citation>
    <scope>IDENTIFICATION</scope>
</reference>
<sequence>MCKNVSVISFLTKEYIIMEDVTGPEENRRPFQPEPSVAPGTRLQLDTRAFRPVSGNPADDTANIPSVPVNDDFADVTRLLASPLNGERNNDDGRSFILPKAQQENLSPVPVNNDNVADASFSIASPLNGEKNHVDGRSFIAPKVQQPAPQQCLHKKNSDSAALNEDEEVDAASDSVPIYIPEGEDGRVGASRRRWDDQPRQPQNPDVSGVLQEAPLPPAANEVPAAQEEEPMDWEYAHDEVWIEDLNFAPWENPNNNEAAGNVDIIMANYTFIYGSQQELGLPFYLVGHHFAGRIDVMGFENVVIHVWYTESEMVFESDLFQINPGDQILYYASGLIIFPFLVDRNTVLLEIHDHYLYFSGQFL</sequence>
<dbReference type="WBParaSite" id="ES5_v2.g9137.t1">
    <property type="protein sequence ID" value="ES5_v2.g9137.t1"/>
    <property type="gene ID" value="ES5_v2.g9137"/>
</dbReference>
<evidence type="ECO:0000313" key="2">
    <source>
        <dbReference type="WBParaSite" id="ES5_v2.g9137.t1"/>
    </source>
</evidence>
<proteinExistence type="predicted"/>